<gene>
    <name evidence="2" type="ORF">TSUD_258840</name>
</gene>
<keyword evidence="3" id="KW-1185">Reference proteome</keyword>
<name>A0A2Z6NVX3_TRISU</name>
<evidence type="ECO:0000313" key="3">
    <source>
        <dbReference type="Proteomes" id="UP000242715"/>
    </source>
</evidence>
<feature type="compositionally biased region" description="Low complexity" evidence="1">
    <location>
        <begin position="20"/>
        <end position="33"/>
    </location>
</feature>
<reference evidence="3" key="1">
    <citation type="journal article" date="2017" name="Front. Plant Sci.">
        <title>Climate Clever Clovers: New Paradigm to Reduce the Environmental Footprint of Ruminants by Breeding Low Methanogenic Forages Utilizing Haplotype Variation.</title>
        <authorList>
            <person name="Kaur P."/>
            <person name="Appels R."/>
            <person name="Bayer P.E."/>
            <person name="Keeble-Gagnere G."/>
            <person name="Wang J."/>
            <person name="Hirakawa H."/>
            <person name="Shirasawa K."/>
            <person name="Vercoe P."/>
            <person name="Stefanova K."/>
            <person name="Durmic Z."/>
            <person name="Nichols P."/>
            <person name="Revell C."/>
            <person name="Isobe S.N."/>
            <person name="Edwards D."/>
            <person name="Erskine W."/>
        </authorList>
    </citation>
    <scope>NUCLEOTIDE SEQUENCE [LARGE SCALE GENOMIC DNA]</scope>
    <source>
        <strain evidence="3">cv. Daliak</strain>
    </source>
</reference>
<sequence length="124" mass="14117">MVRRNATTKSTPKVRGDMTNGRQDQNNRGRQQQPYNQLQGNGKDQSRAHYKGGQRPQNSVETKMSGIKYSNVPHSCNGNTEWYLNFVVSNIRYNVLGVGPYHFLEVGCMTIVVCPYYYGPNVRV</sequence>
<feature type="compositionally biased region" description="Polar residues" evidence="1">
    <location>
        <begin position="1"/>
        <end position="11"/>
    </location>
</feature>
<feature type="region of interest" description="Disordered" evidence="1">
    <location>
        <begin position="1"/>
        <end position="64"/>
    </location>
</feature>
<proteinExistence type="predicted"/>
<organism evidence="2 3">
    <name type="scientific">Trifolium subterraneum</name>
    <name type="common">Subterranean clover</name>
    <dbReference type="NCBI Taxonomy" id="3900"/>
    <lineage>
        <taxon>Eukaryota</taxon>
        <taxon>Viridiplantae</taxon>
        <taxon>Streptophyta</taxon>
        <taxon>Embryophyta</taxon>
        <taxon>Tracheophyta</taxon>
        <taxon>Spermatophyta</taxon>
        <taxon>Magnoliopsida</taxon>
        <taxon>eudicotyledons</taxon>
        <taxon>Gunneridae</taxon>
        <taxon>Pentapetalae</taxon>
        <taxon>rosids</taxon>
        <taxon>fabids</taxon>
        <taxon>Fabales</taxon>
        <taxon>Fabaceae</taxon>
        <taxon>Papilionoideae</taxon>
        <taxon>50 kb inversion clade</taxon>
        <taxon>NPAAA clade</taxon>
        <taxon>Hologalegina</taxon>
        <taxon>IRL clade</taxon>
        <taxon>Trifolieae</taxon>
        <taxon>Trifolium</taxon>
    </lineage>
</organism>
<feature type="compositionally biased region" description="Polar residues" evidence="1">
    <location>
        <begin position="34"/>
        <end position="43"/>
    </location>
</feature>
<accession>A0A2Z6NVX3</accession>
<evidence type="ECO:0000313" key="2">
    <source>
        <dbReference type="EMBL" id="GAU35709.1"/>
    </source>
</evidence>
<evidence type="ECO:0000256" key="1">
    <source>
        <dbReference type="SAM" id="MobiDB-lite"/>
    </source>
</evidence>
<dbReference type="EMBL" id="DF973601">
    <property type="protein sequence ID" value="GAU35709.1"/>
    <property type="molecule type" value="Genomic_DNA"/>
</dbReference>
<protein>
    <submittedName>
        <fullName evidence="2">Uncharacterized protein</fullName>
    </submittedName>
</protein>
<dbReference type="Proteomes" id="UP000242715">
    <property type="component" value="Unassembled WGS sequence"/>
</dbReference>
<dbReference type="AlphaFoldDB" id="A0A2Z6NVX3"/>